<name>A0A438F7F0_VITVI</name>
<keyword evidence="7" id="KW-0804">Transcription</keyword>
<keyword evidence="3 9" id="KW-0863">Zinc-finger</keyword>
<dbReference type="GO" id="GO:0005634">
    <property type="term" value="C:nucleus"/>
    <property type="evidence" value="ECO:0007669"/>
    <property type="project" value="UniProtKB-SubCell"/>
</dbReference>
<dbReference type="FunFam" id="4.10.1100.10:FF:000001">
    <property type="entry name" value="Squamosa promoter-binding-like protein 14"/>
    <property type="match status" value="1"/>
</dbReference>
<evidence type="ECO:0000256" key="4">
    <source>
        <dbReference type="ARBA" id="ARBA00022833"/>
    </source>
</evidence>
<evidence type="ECO:0000256" key="1">
    <source>
        <dbReference type="ARBA" id="ARBA00004123"/>
    </source>
</evidence>
<dbReference type="PANTHER" id="PTHR31251:SF86">
    <property type="entry name" value="SQUAMOSA PROMOTER-BINDING-LIKE PROTEIN 1"/>
    <property type="match status" value="1"/>
</dbReference>
<dbReference type="Gene3D" id="4.10.1100.10">
    <property type="entry name" value="Transcription factor, SBP-box domain"/>
    <property type="match status" value="1"/>
</dbReference>
<dbReference type="Pfam" id="PF03110">
    <property type="entry name" value="SBP"/>
    <property type="match status" value="1"/>
</dbReference>
<keyword evidence="8" id="KW-0539">Nucleus</keyword>
<dbReference type="InterPro" id="IPR036770">
    <property type="entry name" value="Ankyrin_rpt-contain_sf"/>
</dbReference>
<keyword evidence="11" id="KW-0472">Membrane</keyword>
<dbReference type="InterPro" id="IPR044817">
    <property type="entry name" value="SBP-like"/>
</dbReference>
<dbReference type="SUPFAM" id="SSF103612">
    <property type="entry name" value="SBT domain"/>
    <property type="match status" value="1"/>
</dbReference>
<dbReference type="SUPFAM" id="SSF48403">
    <property type="entry name" value="Ankyrin repeat"/>
    <property type="match status" value="1"/>
</dbReference>
<comment type="caution">
    <text evidence="13">The sequence shown here is derived from an EMBL/GenBank/DDBJ whole genome shotgun (WGS) entry which is preliminary data.</text>
</comment>
<comment type="subcellular location">
    <subcellularLocation>
        <location evidence="1">Nucleus</location>
    </subcellularLocation>
</comment>
<feature type="compositionally biased region" description="Low complexity" evidence="10">
    <location>
        <begin position="516"/>
        <end position="534"/>
    </location>
</feature>
<keyword evidence="2" id="KW-0479">Metal-binding</keyword>
<dbReference type="EMBL" id="QGNW01001103">
    <property type="protein sequence ID" value="RVW55938.1"/>
    <property type="molecule type" value="Genomic_DNA"/>
</dbReference>
<gene>
    <name evidence="13" type="primary">SPL1_0</name>
    <name evidence="13" type="ORF">CK203_078791</name>
</gene>
<evidence type="ECO:0000256" key="5">
    <source>
        <dbReference type="ARBA" id="ARBA00023015"/>
    </source>
</evidence>
<dbReference type="PANTHER" id="PTHR31251">
    <property type="entry name" value="SQUAMOSA PROMOTER-BINDING-LIKE PROTEIN 4"/>
    <property type="match status" value="1"/>
</dbReference>
<accession>A0A438F7F0</accession>
<evidence type="ECO:0000313" key="13">
    <source>
        <dbReference type="EMBL" id="RVW55938.1"/>
    </source>
</evidence>
<evidence type="ECO:0000256" key="8">
    <source>
        <dbReference type="ARBA" id="ARBA00023242"/>
    </source>
</evidence>
<feature type="transmembrane region" description="Helical" evidence="11">
    <location>
        <begin position="1053"/>
        <end position="1071"/>
    </location>
</feature>
<dbReference type="GO" id="GO:0003677">
    <property type="term" value="F:DNA binding"/>
    <property type="evidence" value="ECO:0007669"/>
    <property type="project" value="UniProtKB-KW"/>
</dbReference>
<dbReference type="AlphaFoldDB" id="A0A438F7F0"/>
<keyword evidence="5" id="KW-0805">Transcription regulation</keyword>
<evidence type="ECO:0000256" key="7">
    <source>
        <dbReference type="ARBA" id="ARBA00023163"/>
    </source>
</evidence>
<evidence type="ECO:0000256" key="10">
    <source>
        <dbReference type="SAM" id="MobiDB-lite"/>
    </source>
</evidence>
<sequence length="1094" mass="121770">MEHKFGGKANHLRGPTVSDLKKLGKRTLEWDLNGWKWDGDLFRATQLNSVPSDCGSKQFFPPASEPVTVGLSISSSSSDEIIVDDGKGKRELEKKRRVVVLEDEACDELGSLNLKLGAQVYPIMEGEVKSGKKTKLIGATPNRAVCQVEDCRADLGNAKDYHRRHKVCDMHSKASKALVGNVMQRFCQQCSRFHLLQEFDEGKRSCRRRLAGHNRRRRKTHPDTVVNGGSLNDERGIRYLLMSVLRILSNMHELLLMIANVLMIVIRILPFSSPFRQLCKHSSFGRLSLAQAVVFILALKKIAGEVERILIGFIDTRANSSDQTKDQDLLSHILKNLASSGGTINERDIPGLLQGSQDLLNAGTSVGTAEKVPDMVSNGLVPNKLLGSASRMADGSDLQASSRPIGPCLMATVPEMAEKRVFTDDAQVGMLQNLSGTQPTNRFPTGDGVPAMENMQGTTHGRIKLNNFDLNNVYNDSQDCIENPERSYGPANPGTRPLDRALLVQQDSYKSSPPQTSANSDSTSARSLSTSSGEAQSRTDRIVFKLFGKDPSDFPLVMRKQVLDWLSHTPTEIESFIRPGCIILTIYLRLGKSTWEELCCDLGSSLSRLLDMSEDSFWRTGWVYTRVQNRLAFIYSGQVVLDTPLPFKSHNCRISSIKPIAVPVSEQAQFVVKGFNLAGSATRLLCALEGRYLVQETCYELTEGTDTFIEHDDLQCLSFPCSVPNISGRGFIEVEDHGLNSSFFPFIVAEQDVCSEICMLEGVIDMVETAEDILRETGKMQAKYQALDFIHEMGWLLHRNYLKFRLGDMDPNLDLFPFKRFKCLMEFSVDHDWCAVVKKLLGIVFSGTVNAGEHPSIEIALLDMCLLHSAVRRNCRPMVELLLRFIPDKILDKSGSNDKRWPNSGSNYLFKPDFVGPAGLTPLHIAASMDGSENVLDALTDDPELVGIEAWKSARDKVGSTPNDYACLRGHNSYIQLVQKKINNKLNRRVVLDIPDAPLDCNTKPKPSDGLKSVRVPSLQIEKQAARQHCKLCEQKLAYGDTRMRTSLAYRPAMLSMVAIAAVCVCVALLFKSSPEVLYVFRPFRWELLKYGSS</sequence>
<dbReference type="GO" id="GO:0008270">
    <property type="term" value="F:zinc ion binding"/>
    <property type="evidence" value="ECO:0007669"/>
    <property type="project" value="UniProtKB-KW"/>
</dbReference>
<evidence type="ECO:0000256" key="2">
    <source>
        <dbReference type="ARBA" id="ARBA00022723"/>
    </source>
</evidence>
<proteinExistence type="predicted"/>
<feature type="domain" description="SBP-type" evidence="12">
    <location>
        <begin position="143"/>
        <end position="220"/>
    </location>
</feature>
<feature type="region of interest" description="Disordered" evidence="10">
    <location>
        <begin position="508"/>
        <end position="534"/>
    </location>
</feature>
<keyword evidence="11" id="KW-1133">Transmembrane helix</keyword>
<dbReference type="InterPro" id="IPR004333">
    <property type="entry name" value="SBP_dom"/>
</dbReference>
<evidence type="ECO:0000313" key="14">
    <source>
        <dbReference type="Proteomes" id="UP000288805"/>
    </source>
</evidence>
<reference evidence="13 14" key="1">
    <citation type="journal article" date="2018" name="PLoS Genet.">
        <title>Population sequencing reveals clonal diversity and ancestral inbreeding in the grapevine cultivar Chardonnay.</title>
        <authorList>
            <person name="Roach M.J."/>
            <person name="Johnson D.L."/>
            <person name="Bohlmann J."/>
            <person name="van Vuuren H.J."/>
            <person name="Jones S.J."/>
            <person name="Pretorius I.S."/>
            <person name="Schmidt S.A."/>
            <person name="Borneman A.R."/>
        </authorList>
    </citation>
    <scope>NUCLEOTIDE SEQUENCE [LARGE SCALE GENOMIC DNA]</scope>
    <source>
        <strain evidence="14">cv. Chardonnay</strain>
        <tissue evidence="13">Leaf</tissue>
    </source>
</reference>
<evidence type="ECO:0000256" key="9">
    <source>
        <dbReference type="PROSITE-ProRule" id="PRU00470"/>
    </source>
</evidence>
<evidence type="ECO:0000256" key="3">
    <source>
        <dbReference type="ARBA" id="ARBA00022771"/>
    </source>
</evidence>
<dbReference type="InterPro" id="IPR036893">
    <property type="entry name" value="SBP_sf"/>
</dbReference>
<protein>
    <submittedName>
        <fullName evidence="13">Squamosa promoter-binding-like protein 1</fullName>
    </submittedName>
</protein>
<dbReference type="PROSITE" id="PS51141">
    <property type="entry name" value="ZF_SBP"/>
    <property type="match status" value="1"/>
</dbReference>
<dbReference type="Pfam" id="PF26102">
    <property type="entry name" value="Ig_SPL7"/>
    <property type="match status" value="1"/>
</dbReference>
<evidence type="ECO:0000256" key="6">
    <source>
        <dbReference type="ARBA" id="ARBA00023125"/>
    </source>
</evidence>
<dbReference type="Proteomes" id="UP000288805">
    <property type="component" value="Unassembled WGS sequence"/>
</dbReference>
<dbReference type="Gene3D" id="1.25.40.20">
    <property type="entry name" value="Ankyrin repeat-containing domain"/>
    <property type="match status" value="1"/>
</dbReference>
<keyword evidence="11" id="KW-0812">Transmembrane</keyword>
<organism evidence="13 14">
    <name type="scientific">Vitis vinifera</name>
    <name type="common">Grape</name>
    <dbReference type="NCBI Taxonomy" id="29760"/>
    <lineage>
        <taxon>Eukaryota</taxon>
        <taxon>Viridiplantae</taxon>
        <taxon>Streptophyta</taxon>
        <taxon>Embryophyta</taxon>
        <taxon>Tracheophyta</taxon>
        <taxon>Spermatophyta</taxon>
        <taxon>Magnoliopsida</taxon>
        <taxon>eudicotyledons</taxon>
        <taxon>Gunneridae</taxon>
        <taxon>Pentapetalae</taxon>
        <taxon>rosids</taxon>
        <taxon>Vitales</taxon>
        <taxon>Vitaceae</taxon>
        <taxon>Viteae</taxon>
        <taxon>Vitis</taxon>
    </lineage>
</organism>
<keyword evidence="4" id="KW-0862">Zinc</keyword>
<evidence type="ECO:0000256" key="11">
    <source>
        <dbReference type="SAM" id="Phobius"/>
    </source>
</evidence>
<keyword evidence="6" id="KW-0238">DNA-binding</keyword>
<evidence type="ECO:0000259" key="12">
    <source>
        <dbReference type="PROSITE" id="PS51141"/>
    </source>
</evidence>